<dbReference type="InterPro" id="IPR051353">
    <property type="entry name" value="Tobamovirus_resist_UPF0261"/>
</dbReference>
<evidence type="ECO:0000313" key="4">
    <source>
        <dbReference type="Proteomes" id="UP001147700"/>
    </source>
</evidence>
<evidence type="ECO:0000259" key="1">
    <source>
        <dbReference type="Pfam" id="PF06792"/>
    </source>
</evidence>
<name>A0ABT4RTD1_9ACTN</name>
<gene>
    <name evidence="3" type="ORF">OJ962_29735</name>
</gene>
<accession>A0ABT4RTD1</accession>
<dbReference type="NCBIfam" id="NF002674">
    <property type="entry name" value="PRK02399.1-2"/>
    <property type="match status" value="1"/>
</dbReference>
<dbReference type="PANTHER" id="PTHR31862">
    <property type="entry name" value="UPF0261 DOMAIN PROTEIN (AFU_ORTHOLOGUE AFUA_1G10120)"/>
    <property type="match status" value="1"/>
</dbReference>
<sequence>MAVLLIGTLDTKGEELAFLRSRLRQSGVDVLLADVGTGGPPTVEPDIAREEIGDVHDERGAAVRAMADGAARLARRLYDAGELDGVLGAGGSGNTAIATAAMRALPVGVPKLMVSTMSAGDCRDYVGGTDVTLMASVTDIAGLNSISAQILANAAGAMAGMVGAPPLEPQDHKPLIGATMFGVTTPCVDHARKRLEQRGYEVLVFHATGTGGRAMEALVESGFLAGVLDVTTTELADDLVGGVLTAGPDRLEAAGRHGLPQVVSLGALDMVNFGARSTVPSQFEHRVLCEHNPSVTLMRTTPEECAELGRRIARKLARATGPTALFVPLQGLSLLDAPGQPFHDPEADAALFDALRPAAGDVEVIEMDCSVNDPAFAEAMADRLAAQL</sequence>
<dbReference type="RefSeq" id="WP_202957987.1">
    <property type="nucleotide sequence ID" value="NZ_JAPCID010000063.1"/>
</dbReference>
<dbReference type="Proteomes" id="UP001147700">
    <property type="component" value="Unassembled WGS sequence"/>
</dbReference>
<keyword evidence="4" id="KW-1185">Reference proteome</keyword>
<reference evidence="3" key="1">
    <citation type="submission" date="2022-10" db="EMBL/GenBank/DDBJ databases">
        <title>The WGS of Solirubrobacter sp. CPCC 204708.</title>
        <authorList>
            <person name="Jiang Z."/>
        </authorList>
    </citation>
    <scope>NUCLEOTIDE SEQUENCE</scope>
    <source>
        <strain evidence="3">CPCC 204708</strain>
    </source>
</reference>
<proteinExistence type="predicted"/>
<evidence type="ECO:0000259" key="2">
    <source>
        <dbReference type="Pfam" id="PF23189"/>
    </source>
</evidence>
<dbReference type="Gene3D" id="3.40.50.12030">
    <property type="entry name" value="Uncharacterised protein family UPF0261, NC domain"/>
    <property type="match status" value="1"/>
</dbReference>
<feature type="domain" description="UPF0261" evidence="2">
    <location>
        <begin position="173"/>
        <end position="386"/>
    </location>
</feature>
<dbReference type="CDD" id="cd15488">
    <property type="entry name" value="Tm-1-like"/>
    <property type="match status" value="1"/>
</dbReference>
<dbReference type="InterPro" id="IPR008322">
    <property type="entry name" value="UPF0261"/>
</dbReference>
<dbReference type="PANTHER" id="PTHR31862:SF1">
    <property type="entry name" value="UPF0261 DOMAIN PROTEIN (AFU_ORTHOLOGUE AFUA_1G10120)"/>
    <property type="match status" value="1"/>
</dbReference>
<dbReference type="PIRSF" id="PIRSF033271">
    <property type="entry name" value="UCP033271"/>
    <property type="match status" value="1"/>
</dbReference>
<organism evidence="3 4">
    <name type="scientific">Solirubrobacter deserti</name>
    <dbReference type="NCBI Taxonomy" id="2282478"/>
    <lineage>
        <taxon>Bacteria</taxon>
        <taxon>Bacillati</taxon>
        <taxon>Actinomycetota</taxon>
        <taxon>Thermoleophilia</taxon>
        <taxon>Solirubrobacterales</taxon>
        <taxon>Solirubrobacteraceae</taxon>
        <taxon>Solirubrobacter</taxon>
    </lineage>
</organism>
<comment type="caution">
    <text evidence="3">The sequence shown here is derived from an EMBL/GenBank/DDBJ whole genome shotgun (WGS) entry which is preliminary data.</text>
</comment>
<protein>
    <submittedName>
        <fullName evidence="3">Tm-1-like ATP-binding domain-containing protein</fullName>
    </submittedName>
</protein>
<dbReference type="InterPro" id="IPR044122">
    <property type="entry name" value="UPF0261_N"/>
</dbReference>
<dbReference type="Gene3D" id="3.40.50.12020">
    <property type="entry name" value="Uncharacterised protein family UPF0261, NN domain"/>
    <property type="match status" value="1"/>
</dbReference>
<dbReference type="Pfam" id="PF06792">
    <property type="entry name" value="UPF0261"/>
    <property type="match status" value="1"/>
</dbReference>
<feature type="domain" description="UPF0261" evidence="1">
    <location>
        <begin position="2"/>
        <end position="163"/>
    </location>
</feature>
<dbReference type="Pfam" id="PF23189">
    <property type="entry name" value="UPF0261_C"/>
    <property type="match status" value="1"/>
</dbReference>
<dbReference type="EMBL" id="JAPCID010000063">
    <property type="protein sequence ID" value="MDA0141710.1"/>
    <property type="molecule type" value="Genomic_DNA"/>
</dbReference>
<dbReference type="InterPro" id="IPR056778">
    <property type="entry name" value="UPF0261_C"/>
</dbReference>
<evidence type="ECO:0000313" key="3">
    <source>
        <dbReference type="EMBL" id="MDA0141710.1"/>
    </source>
</evidence>